<dbReference type="InterPro" id="IPR012677">
    <property type="entry name" value="Nucleotide-bd_a/b_plait_sf"/>
</dbReference>
<dbReference type="Pfam" id="PF00270">
    <property type="entry name" value="DEAD"/>
    <property type="match status" value="1"/>
</dbReference>
<feature type="domain" description="RRM" evidence="6">
    <location>
        <begin position="444"/>
        <end position="519"/>
    </location>
</feature>
<feature type="domain" description="Helicase ATP-binding" evidence="7">
    <location>
        <begin position="48"/>
        <end position="220"/>
    </location>
</feature>
<evidence type="ECO:0008006" key="10">
    <source>
        <dbReference type="Google" id="ProtNLM"/>
    </source>
</evidence>
<evidence type="ECO:0000256" key="4">
    <source>
        <dbReference type="ARBA" id="ARBA00022840"/>
    </source>
</evidence>
<dbReference type="GO" id="GO:0005524">
    <property type="term" value="F:ATP binding"/>
    <property type="evidence" value="ECO:0007669"/>
    <property type="project" value="UniProtKB-KW"/>
</dbReference>
<gene>
    <name evidence="8" type="ORF">B4O97_02445</name>
</gene>
<dbReference type="InterPro" id="IPR000504">
    <property type="entry name" value="RRM_dom"/>
</dbReference>
<reference evidence="8 9" key="1">
    <citation type="submission" date="2017-03" db="EMBL/GenBank/DDBJ databases">
        <title>Draft Genome sequence of Marispirochaeta sp. strain JC444.</title>
        <authorList>
            <person name="Shivani Y."/>
            <person name="Subhash Y."/>
            <person name="Sasikala C."/>
            <person name="Ramana C."/>
        </authorList>
    </citation>
    <scope>NUCLEOTIDE SEQUENCE [LARGE SCALE GENOMIC DNA]</scope>
    <source>
        <strain evidence="8 9">JC444</strain>
    </source>
</reference>
<keyword evidence="4" id="KW-0067">ATP-binding</keyword>
<accession>A0A1Y1S3I8</accession>
<evidence type="ECO:0000256" key="2">
    <source>
        <dbReference type="ARBA" id="ARBA00022801"/>
    </source>
</evidence>
<evidence type="ECO:0000313" key="9">
    <source>
        <dbReference type="Proteomes" id="UP000192343"/>
    </source>
</evidence>
<keyword evidence="9" id="KW-1185">Reference proteome</keyword>
<dbReference type="CDD" id="cd12252">
    <property type="entry name" value="RRM_DbpA"/>
    <property type="match status" value="1"/>
</dbReference>
<evidence type="ECO:0000313" key="8">
    <source>
        <dbReference type="EMBL" id="ORC37880.1"/>
    </source>
</evidence>
<dbReference type="InterPro" id="IPR027417">
    <property type="entry name" value="P-loop_NTPase"/>
</dbReference>
<comment type="similarity">
    <text evidence="5">Belongs to the DEAD box helicase family.</text>
</comment>
<comment type="caution">
    <text evidence="8">The sequence shown here is derived from an EMBL/GenBank/DDBJ whole genome shotgun (WGS) entry which is preliminary data.</text>
</comment>
<proteinExistence type="inferred from homology"/>
<dbReference type="SUPFAM" id="SSF52540">
    <property type="entry name" value="P-loop containing nucleoside triphosphate hydrolases"/>
    <property type="match status" value="2"/>
</dbReference>
<keyword evidence="1" id="KW-0547">Nucleotide-binding</keyword>
<dbReference type="Pfam" id="PF00271">
    <property type="entry name" value="Helicase_C"/>
    <property type="match status" value="1"/>
</dbReference>
<evidence type="ECO:0000256" key="1">
    <source>
        <dbReference type="ARBA" id="ARBA00022741"/>
    </source>
</evidence>
<dbReference type="PROSITE" id="PS51192">
    <property type="entry name" value="HELICASE_ATP_BIND_1"/>
    <property type="match status" value="1"/>
</dbReference>
<dbReference type="InterPro" id="IPR014001">
    <property type="entry name" value="Helicase_ATP-bd"/>
</dbReference>
<dbReference type="PANTHER" id="PTHR47959">
    <property type="entry name" value="ATP-DEPENDENT RNA HELICASE RHLE-RELATED"/>
    <property type="match status" value="1"/>
</dbReference>
<dbReference type="SUPFAM" id="SSF54928">
    <property type="entry name" value="RNA-binding domain, RBD"/>
    <property type="match status" value="1"/>
</dbReference>
<dbReference type="STRING" id="1963862.B4O97_02445"/>
<dbReference type="Gene3D" id="3.30.70.330">
    <property type="match status" value="1"/>
</dbReference>
<dbReference type="AlphaFoldDB" id="A0A1Y1S3I8"/>
<dbReference type="PANTHER" id="PTHR47959:SF1">
    <property type="entry name" value="ATP-DEPENDENT RNA HELICASE DBPA"/>
    <property type="match status" value="1"/>
</dbReference>
<keyword evidence="2" id="KW-0378">Hydrolase</keyword>
<dbReference type="GO" id="GO:0003724">
    <property type="term" value="F:RNA helicase activity"/>
    <property type="evidence" value="ECO:0007669"/>
    <property type="project" value="TreeGrafter"/>
</dbReference>
<sequence length="526" mass="59118">MSKLISSNCIPQEADVFDKLSQPQSEELFALLSNAGYSRPTLLQAKVVPAVLGGRDLLVETLYADGRTAAYLLPLLVSHGLESTGSQALIITPSPDLVKKTSLQYRRFTRGGSSVPPITTLGWDSPIKREAKRLAGTSGIIVGTSARIIDHLRRNSLNTREMQRVVISLENPVNKEDFMQDVLFILSKVPKKSQIIVFTPSLKETGVLENRLRHPLIISSEDWDRDNRIQSVYEAADAVHKAELLLSLFLSRRITRGGIFCRTMAALKTLEKKLSKEGIRSRIISTRTSPRKKEEIFQLFKDGSIPCILTVSISVLTEIEEIGCAVFFNLPSPPEAYTDITSVLIQDLNAKIVTFVTKEESATLQFLQEKNKMKKENFPDDLEVFRGKVEGILQSIRSQEDPEELNRYRKMIKKMVPFGMRGYLSAYLIKESLGNTVRGDKPFRTVFVSIGRNRRVFPKDLSRLFTQTLGIDMGEVGSIKVLDNYSFIDIPAHLAQSAIDKLDGSDFHGRKITVNFARKKEEKVLR</sequence>
<dbReference type="Gene3D" id="3.40.50.300">
    <property type="entry name" value="P-loop containing nucleotide triphosphate hydrolases"/>
    <property type="match status" value="2"/>
</dbReference>
<dbReference type="Pfam" id="PF03880">
    <property type="entry name" value="DbpA"/>
    <property type="match status" value="1"/>
</dbReference>
<protein>
    <recommendedName>
        <fullName evidence="10">DEAD/DEAH box helicase</fullName>
    </recommendedName>
</protein>
<evidence type="ECO:0000256" key="5">
    <source>
        <dbReference type="ARBA" id="ARBA00038437"/>
    </source>
</evidence>
<dbReference type="InterPro" id="IPR035979">
    <property type="entry name" value="RBD_domain_sf"/>
</dbReference>
<keyword evidence="3" id="KW-0347">Helicase</keyword>
<organism evidence="8 9">
    <name type="scientific">Marispirochaeta aestuarii</name>
    <dbReference type="NCBI Taxonomy" id="1963862"/>
    <lineage>
        <taxon>Bacteria</taxon>
        <taxon>Pseudomonadati</taxon>
        <taxon>Spirochaetota</taxon>
        <taxon>Spirochaetia</taxon>
        <taxon>Spirochaetales</taxon>
        <taxon>Spirochaetaceae</taxon>
        <taxon>Marispirochaeta</taxon>
    </lineage>
</organism>
<evidence type="ECO:0000259" key="7">
    <source>
        <dbReference type="PROSITE" id="PS51192"/>
    </source>
</evidence>
<evidence type="ECO:0000256" key="3">
    <source>
        <dbReference type="ARBA" id="ARBA00022806"/>
    </source>
</evidence>
<dbReference type="InterPro" id="IPR050079">
    <property type="entry name" value="DEAD_box_RNA_helicase"/>
</dbReference>
<dbReference type="InterPro" id="IPR011545">
    <property type="entry name" value="DEAD/DEAH_box_helicase_dom"/>
</dbReference>
<name>A0A1Y1S3I8_9SPIO</name>
<dbReference type="GO" id="GO:0003723">
    <property type="term" value="F:RNA binding"/>
    <property type="evidence" value="ECO:0007669"/>
    <property type="project" value="InterPro"/>
</dbReference>
<dbReference type="GO" id="GO:0016787">
    <property type="term" value="F:hydrolase activity"/>
    <property type="evidence" value="ECO:0007669"/>
    <property type="project" value="UniProtKB-KW"/>
</dbReference>
<dbReference type="Proteomes" id="UP000192343">
    <property type="component" value="Unassembled WGS sequence"/>
</dbReference>
<dbReference type="PROSITE" id="PS50102">
    <property type="entry name" value="RRM"/>
    <property type="match status" value="1"/>
</dbReference>
<dbReference type="InterPro" id="IPR005580">
    <property type="entry name" value="DbpA/CsdA_RNA-bd_dom"/>
</dbReference>
<dbReference type="EMBL" id="MWQY01000002">
    <property type="protein sequence ID" value="ORC37880.1"/>
    <property type="molecule type" value="Genomic_DNA"/>
</dbReference>
<dbReference type="InterPro" id="IPR001650">
    <property type="entry name" value="Helicase_C-like"/>
</dbReference>
<evidence type="ECO:0000259" key="6">
    <source>
        <dbReference type="PROSITE" id="PS50102"/>
    </source>
</evidence>
<dbReference type="GO" id="GO:0005829">
    <property type="term" value="C:cytosol"/>
    <property type="evidence" value="ECO:0007669"/>
    <property type="project" value="TreeGrafter"/>
</dbReference>